<feature type="transmembrane region" description="Helical" evidence="1">
    <location>
        <begin position="110"/>
        <end position="133"/>
    </location>
</feature>
<name>A0A5C4RC53_PHOLU</name>
<dbReference type="Pfam" id="PF10754">
    <property type="entry name" value="DUF2569"/>
    <property type="match status" value="1"/>
</dbReference>
<dbReference type="RefSeq" id="WP_139657255.1">
    <property type="nucleotide sequence ID" value="NZ_CAWOQH010000006.1"/>
</dbReference>
<evidence type="ECO:0000256" key="1">
    <source>
        <dbReference type="SAM" id="Phobius"/>
    </source>
</evidence>
<dbReference type="Proteomes" id="UP000307592">
    <property type="component" value="Unassembled WGS sequence"/>
</dbReference>
<keyword evidence="1" id="KW-1133">Transmembrane helix</keyword>
<dbReference type="InterPro" id="IPR019690">
    <property type="entry name" value="DUF2569"/>
</dbReference>
<gene>
    <name evidence="2" type="ORF">EP164_22335</name>
</gene>
<proteinExistence type="predicted"/>
<feature type="transmembrane region" description="Helical" evidence="1">
    <location>
        <begin position="139"/>
        <end position="158"/>
    </location>
</feature>
<comment type="caution">
    <text evidence="2">The sequence shown here is derived from an EMBL/GenBank/DDBJ whole genome shotgun (WGS) entry which is preliminary data.</text>
</comment>
<keyword evidence="1" id="KW-0812">Transmembrane</keyword>
<dbReference type="EMBL" id="SBIJ01000103">
    <property type="protein sequence ID" value="TNH41495.1"/>
    <property type="molecule type" value="Genomic_DNA"/>
</dbReference>
<keyword evidence="1" id="KW-0472">Membrane</keyword>
<evidence type="ECO:0000313" key="2">
    <source>
        <dbReference type="EMBL" id="TNH41495.1"/>
    </source>
</evidence>
<accession>A0A5C4RC53</accession>
<feature type="transmembrane region" description="Helical" evidence="1">
    <location>
        <begin position="74"/>
        <end position="98"/>
    </location>
</feature>
<evidence type="ECO:0000313" key="3">
    <source>
        <dbReference type="Proteomes" id="UP000307592"/>
    </source>
</evidence>
<protein>
    <submittedName>
        <fullName evidence="2">DUF2569 domain-containing protein</fullName>
    </submittedName>
</protein>
<organism evidence="2 3">
    <name type="scientific">Photorhabdus luminescens subsp. sonorensis</name>
    <dbReference type="NCBI Taxonomy" id="1173677"/>
    <lineage>
        <taxon>Bacteria</taxon>
        <taxon>Pseudomonadati</taxon>
        <taxon>Pseudomonadota</taxon>
        <taxon>Gammaproteobacteria</taxon>
        <taxon>Enterobacterales</taxon>
        <taxon>Morganellaceae</taxon>
        <taxon>Photorhabdus</taxon>
    </lineage>
</organism>
<dbReference type="AlphaFoldDB" id="A0A5C4RC53"/>
<sequence>MQKWVCTKCGEKEIPQDIEYCEECTEKSFKKIGGWLYLPAISLILSIINTLFLLGKTVNTMPQFYSALPDHWQFFIIFEITSNALLLLLTISTVIFFFRKSKKAPRLCVLFYLSNTIIKGITVFLIANILSIPISYNNILPALQAIVTTAIWVPYFMVSIRVKRTFVN</sequence>
<reference evidence="2 3" key="1">
    <citation type="submission" date="2019-01" db="EMBL/GenBank/DDBJ databases">
        <title>Draft genome assembly of Photorhabdus luminescens subsp. sonorensis Caborca.</title>
        <authorList>
            <person name="Duong D.A."/>
            <person name="Espinosa-Artiles P."/>
            <person name="Orozco R.A."/>
            <person name="Molnar I."/>
            <person name="Stock P."/>
        </authorList>
    </citation>
    <scope>NUCLEOTIDE SEQUENCE [LARGE SCALE GENOMIC DNA]</scope>
    <source>
        <strain evidence="2 3">Caborca</strain>
    </source>
</reference>
<feature type="transmembrane region" description="Helical" evidence="1">
    <location>
        <begin position="35"/>
        <end position="54"/>
    </location>
</feature>